<organism evidence="4 5">
    <name type="scientific">Haloactinomyces albus</name>
    <dbReference type="NCBI Taxonomy" id="1352928"/>
    <lineage>
        <taxon>Bacteria</taxon>
        <taxon>Bacillati</taxon>
        <taxon>Actinomycetota</taxon>
        <taxon>Actinomycetes</taxon>
        <taxon>Actinopolysporales</taxon>
        <taxon>Actinopolysporaceae</taxon>
        <taxon>Haloactinomyces</taxon>
    </lineage>
</organism>
<evidence type="ECO:0000256" key="1">
    <source>
        <dbReference type="ARBA" id="ARBA00022630"/>
    </source>
</evidence>
<gene>
    <name evidence="4" type="ORF">JOF55_004301</name>
</gene>
<dbReference type="InterPro" id="IPR013785">
    <property type="entry name" value="Aldolase_TIM"/>
</dbReference>
<dbReference type="AlphaFoldDB" id="A0AAE4CN48"/>
<keyword evidence="4" id="KW-0503">Monooxygenase</keyword>
<dbReference type="PANTHER" id="PTHR32332">
    <property type="entry name" value="2-NITROPROPANE DIOXYGENASE"/>
    <property type="match status" value="1"/>
</dbReference>
<reference evidence="4" key="1">
    <citation type="submission" date="2023-07" db="EMBL/GenBank/DDBJ databases">
        <title>Sequencing the genomes of 1000 actinobacteria strains.</title>
        <authorList>
            <person name="Klenk H.-P."/>
        </authorList>
    </citation>
    <scope>NUCLEOTIDE SEQUENCE</scope>
    <source>
        <strain evidence="4">DSM 45977</strain>
    </source>
</reference>
<keyword evidence="3 4" id="KW-0560">Oxidoreductase</keyword>
<dbReference type="Pfam" id="PF03060">
    <property type="entry name" value="NMO"/>
    <property type="match status" value="2"/>
</dbReference>
<keyword evidence="5" id="KW-1185">Reference proteome</keyword>
<dbReference type="SUPFAM" id="SSF51412">
    <property type="entry name" value="Inosine monophosphate dehydrogenase (IMPDH)"/>
    <property type="match status" value="1"/>
</dbReference>
<evidence type="ECO:0000313" key="5">
    <source>
        <dbReference type="Proteomes" id="UP001180845"/>
    </source>
</evidence>
<sequence length="322" mass="33293">MPITTRATELLGIEHPIVLAPMDDVAGGELAAAVSRAGGLGMIGGGYGDADWLSGQFDAADGVRVGCGFITWSLARQPALLDRALQRSPAAVMLSFGDPVPFAERIKASGALLLCQVQNREHAERALEAGADLLVAQGNEAGGHGYGSRTTLTLVPEIADLVARRGLDVAVLAAGGIADGRGMAAALTLGASGVLVGTRFYAAAEALSTPQARDRAVAAAGEDVRRTTVYDIVRGHPWPDGHTISVLGNDFVSRWHGAEPELHRNLESATADYRSAVDNRDYTVANVTVGQATGLVDSVLPAADIVTAMAEHAGTTLSVLAR</sequence>
<evidence type="ECO:0000313" key="4">
    <source>
        <dbReference type="EMBL" id="MDR7304120.1"/>
    </source>
</evidence>
<dbReference type="GO" id="GO:0018580">
    <property type="term" value="F:nitronate monooxygenase activity"/>
    <property type="evidence" value="ECO:0007669"/>
    <property type="project" value="UniProtKB-EC"/>
</dbReference>
<dbReference type="CDD" id="cd04730">
    <property type="entry name" value="NPD_like"/>
    <property type="match status" value="1"/>
</dbReference>
<comment type="caution">
    <text evidence="4">The sequence shown here is derived from an EMBL/GenBank/DDBJ whole genome shotgun (WGS) entry which is preliminary data.</text>
</comment>
<accession>A0AAE4CN48</accession>
<dbReference type="RefSeq" id="WP_310277344.1">
    <property type="nucleotide sequence ID" value="NZ_JAVDXW010000001.1"/>
</dbReference>
<proteinExistence type="predicted"/>
<name>A0AAE4CN48_9ACTN</name>
<dbReference type="Gene3D" id="3.20.20.70">
    <property type="entry name" value="Aldolase class I"/>
    <property type="match status" value="1"/>
</dbReference>
<evidence type="ECO:0000256" key="3">
    <source>
        <dbReference type="ARBA" id="ARBA00023002"/>
    </source>
</evidence>
<dbReference type="EC" id="1.13.12.16" evidence="4"/>
<dbReference type="Proteomes" id="UP001180845">
    <property type="component" value="Unassembled WGS sequence"/>
</dbReference>
<keyword evidence="2" id="KW-0288">FMN</keyword>
<dbReference type="InterPro" id="IPR004136">
    <property type="entry name" value="NMO"/>
</dbReference>
<dbReference type="PANTHER" id="PTHR32332:SF31">
    <property type="entry name" value="2-NITROPROPANE DIOXYGENASE FAMILY, PUTATIVE (AFU_ORTHOLOGUE AFUA_2G09850)-RELATED"/>
    <property type="match status" value="1"/>
</dbReference>
<keyword evidence="1" id="KW-0285">Flavoprotein</keyword>
<evidence type="ECO:0000256" key="2">
    <source>
        <dbReference type="ARBA" id="ARBA00022643"/>
    </source>
</evidence>
<protein>
    <submittedName>
        <fullName evidence="4">Nitronate monooxygenase</fullName>
        <ecNumber evidence="4">1.13.12.16</ecNumber>
    </submittedName>
</protein>
<dbReference type="EMBL" id="JAVDXW010000001">
    <property type="protein sequence ID" value="MDR7304120.1"/>
    <property type="molecule type" value="Genomic_DNA"/>
</dbReference>